<feature type="transmembrane region" description="Helical" evidence="1">
    <location>
        <begin position="7"/>
        <end position="24"/>
    </location>
</feature>
<feature type="transmembrane region" description="Helical" evidence="1">
    <location>
        <begin position="76"/>
        <end position="98"/>
    </location>
</feature>
<keyword evidence="3" id="KW-1185">Reference proteome</keyword>
<keyword evidence="1" id="KW-0472">Membrane</keyword>
<keyword evidence="1" id="KW-1133">Transmembrane helix</keyword>
<reference evidence="2 3" key="1">
    <citation type="submission" date="2016-10" db="EMBL/GenBank/DDBJ databases">
        <authorList>
            <person name="de Groot N.N."/>
        </authorList>
    </citation>
    <scope>NUCLEOTIDE SEQUENCE [LARGE SCALE GENOMIC DNA]</scope>
    <source>
        <strain evidence="2 3">CGMCC 4.3143</strain>
    </source>
</reference>
<name>A0A1G7RWD3_PSEOR</name>
<organism evidence="2 3">
    <name type="scientific">Pseudonocardia oroxyli</name>
    <dbReference type="NCBI Taxonomy" id="366584"/>
    <lineage>
        <taxon>Bacteria</taxon>
        <taxon>Bacillati</taxon>
        <taxon>Actinomycetota</taxon>
        <taxon>Actinomycetes</taxon>
        <taxon>Pseudonocardiales</taxon>
        <taxon>Pseudonocardiaceae</taxon>
        <taxon>Pseudonocardia</taxon>
    </lineage>
</organism>
<feature type="transmembrane region" description="Helical" evidence="1">
    <location>
        <begin position="104"/>
        <end position="124"/>
    </location>
</feature>
<dbReference type="AlphaFoldDB" id="A0A1G7RWD3"/>
<dbReference type="RefSeq" id="WP_093084756.1">
    <property type="nucleotide sequence ID" value="NZ_FNBE01000009.1"/>
</dbReference>
<keyword evidence="1" id="KW-0812">Transmembrane</keyword>
<feature type="transmembrane region" description="Helical" evidence="1">
    <location>
        <begin position="36"/>
        <end position="55"/>
    </location>
</feature>
<dbReference type="EMBL" id="FNBE01000009">
    <property type="protein sequence ID" value="SDG15052.1"/>
    <property type="molecule type" value="Genomic_DNA"/>
</dbReference>
<dbReference type="STRING" id="366584.SAMN05216377_109161"/>
<dbReference type="OrthoDB" id="5072596at2"/>
<gene>
    <name evidence="2" type="ORF">SAMN05216377_109161</name>
</gene>
<accession>A0A1G7RWD3</accession>
<proteinExistence type="predicted"/>
<protein>
    <submittedName>
        <fullName evidence="2">Uncharacterized protein</fullName>
    </submittedName>
</protein>
<evidence type="ECO:0000313" key="3">
    <source>
        <dbReference type="Proteomes" id="UP000198967"/>
    </source>
</evidence>
<sequence>MDQQARAAALVDVFVYVVVLNLFVEYLPGVVTETFTVSLLTAVLLKVVLEVVLLLKGRAVDRFRAAETVPGRIGAGLLLWLVLFGSKFAVLELVDLVFGDRADLGGFLAVSSLIVVLMAARGLVRRLLSPVDESGGRRAH</sequence>
<dbReference type="Proteomes" id="UP000198967">
    <property type="component" value="Unassembled WGS sequence"/>
</dbReference>
<evidence type="ECO:0000256" key="1">
    <source>
        <dbReference type="SAM" id="Phobius"/>
    </source>
</evidence>
<evidence type="ECO:0000313" key="2">
    <source>
        <dbReference type="EMBL" id="SDG15052.1"/>
    </source>
</evidence>